<name>A0A378JV07_9GAMM</name>
<dbReference type="EMBL" id="UGOG01000001">
    <property type="protein sequence ID" value="STX61850.1"/>
    <property type="molecule type" value="Genomic_DNA"/>
</dbReference>
<keyword evidence="2" id="KW-1133">Transmembrane helix</keyword>
<feature type="transmembrane region" description="Helical" evidence="2">
    <location>
        <begin position="339"/>
        <end position="360"/>
    </location>
</feature>
<dbReference type="NCBIfam" id="NF033872">
    <property type="entry name" value="SidA_fam"/>
    <property type="match status" value="1"/>
</dbReference>
<organism evidence="4 6">
    <name type="scientific">Legionella moravica</name>
    <dbReference type="NCBI Taxonomy" id="39962"/>
    <lineage>
        <taxon>Bacteria</taxon>
        <taxon>Pseudomonadati</taxon>
        <taxon>Pseudomonadota</taxon>
        <taxon>Gammaproteobacteria</taxon>
        <taxon>Legionellales</taxon>
        <taxon>Legionellaceae</taxon>
        <taxon>Legionella</taxon>
    </lineage>
</organism>
<feature type="transmembrane region" description="Helical" evidence="2">
    <location>
        <begin position="312"/>
        <end position="333"/>
    </location>
</feature>
<keyword evidence="2" id="KW-0472">Membrane</keyword>
<evidence type="ECO:0000313" key="6">
    <source>
        <dbReference type="Proteomes" id="UP000254040"/>
    </source>
</evidence>
<evidence type="ECO:0000256" key="1">
    <source>
        <dbReference type="SAM" id="Coils"/>
    </source>
</evidence>
<dbReference type="STRING" id="39962.Lmor_2028"/>
<evidence type="ECO:0000313" key="4">
    <source>
        <dbReference type="EMBL" id="STX61850.1"/>
    </source>
</evidence>
<sequence>MAKGSNKQSRLSDKMQRLKENILALLLERKTLMEQVYEGSRFASLVTTGISNVFNVIASFLSSFKTIPIIGSVFQTIAAIPQAISFIADPKITFTQKAITGLVLLVVGGIALAAFMLGSIATLILGTVFSSIFTLLEGYNFTTRVIDKFKKSNRYNESKEFVTLIQERRYPETDKYNEQLEVRAVELEHLVAGNQLKKETKRKLKDELGFIKGILNKKEIIIGQNPENTASQLSELYKIHKEQLRELAEKLSLITEVTKLEGHDEILDEIQKIQKDILTTEEEISLITKPIQELNFENNLASDKLSISFSTFMLNAAATLVSFMGLLLGIGVIAAPHVFVPIMVGVGISLAVAGLIRWIAEKVTQYDERTYMRKKEEHQKETILDESLYMHEQNLKNDNSASKGNSSHSKHMQDLLNLQQTFTEEPKPAIINAPLPKEHATFFGPGLNVTAEQLENSDQADKDPIAYENMTPQ</sequence>
<proteinExistence type="predicted"/>
<evidence type="ECO:0000313" key="3">
    <source>
        <dbReference type="EMBL" id="KTD33477.1"/>
    </source>
</evidence>
<evidence type="ECO:0000256" key="2">
    <source>
        <dbReference type="SAM" id="Phobius"/>
    </source>
</evidence>
<reference evidence="3 5" key="1">
    <citation type="submission" date="2015-11" db="EMBL/GenBank/DDBJ databases">
        <title>Genomic analysis of 38 Legionella species identifies large and diverse effector repertoires.</title>
        <authorList>
            <person name="Burstein D."/>
            <person name="Amaro F."/>
            <person name="Zusman T."/>
            <person name="Lifshitz Z."/>
            <person name="Cohen O."/>
            <person name="Gilbert J.A."/>
            <person name="Pupko T."/>
            <person name="Shuman H.A."/>
            <person name="Segal G."/>
        </authorList>
    </citation>
    <scope>NUCLEOTIDE SEQUENCE [LARGE SCALE GENOMIC DNA]</scope>
    <source>
        <strain evidence="3 5">ATCC 43877</strain>
    </source>
</reference>
<reference evidence="4 6" key="2">
    <citation type="submission" date="2018-06" db="EMBL/GenBank/DDBJ databases">
        <authorList>
            <consortium name="Pathogen Informatics"/>
            <person name="Doyle S."/>
        </authorList>
    </citation>
    <scope>NUCLEOTIDE SEQUENCE [LARGE SCALE GENOMIC DNA]</scope>
    <source>
        <strain evidence="4 6">NCTC12239</strain>
    </source>
</reference>
<dbReference type="AlphaFoldDB" id="A0A378JV07"/>
<protein>
    <submittedName>
        <fullName evidence="4">SidA protein, subsrate of the Dot/Icm transport system</fullName>
    </submittedName>
</protein>
<dbReference type="Proteomes" id="UP000254040">
    <property type="component" value="Unassembled WGS sequence"/>
</dbReference>
<gene>
    <name evidence="4" type="primary">sidA</name>
    <name evidence="3" type="ORF">Lmor_2028</name>
    <name evidence="4" type="ORF">NCTC12239_00768</name>
</gene>
<accession>A0A378JV07</accession>
<feature type="transmembrane region" description="Helical" evidence="2">
    <location>
        <begin position="99"/>
        <end position="117"/>
    </location>
</feature>
<feature type="transmembrane region" description="Helical" evidence="2">
    <location>
        <begin position="123"/>
        <end position="142"/>
    </location>
</feature>
<feature type="coiled-coil region" evidence="1">
    <location>
        <begin position="230"/>
        <end position="283"/>
    </location>
</feature>
<evidence type="ECO:0000313" key="5">
    <source>
        <dbReference type="Proteomes" id="UP000054985"/>
    </source>
</evidence>
<dbReference type="OrthoDB" id="5653889at2"/>
<feature type="transmembrane region" description="Helical" evidence="2">
    <location>
        <begin position="67"/>
        <end position="87"/>
    </location>
</feature>
<keyword evidence="1" id="KW-0175">Coiled coil</keyword>
<feature type="coiled-coil region" evidence="1">
    <location>
        <begin position="1"/>
        <end position="35"/>
    </location>
</feature>
<dbReference type="RefSeq" id="WP_028383581.1">
    <property type="nucleotide sequence ID" value="NZ_CAAAJG010000016.1"/>
</dbReference>
<keyword evidence="2" id="KW-0812">Transmembrane</keyword>
<dbReference type="EMBL" id="LNYN01000025">
    <property type="protein sequence ID" value="KTD33477.1"/>
    <property type="molecule type" value="Genomic_DNA"/>
</dbReference>
<feature type="transmembrane region" description="Helical" evidence="2">
    <location>
        <begin position="42"/>
        <end position="61"/>
    </location>
</feature>
<keyword evidence="5" id="KW-1185">Reference proteome</keyword>
<dbReference type="Proteomes" id="UP000054985">
    <property type="component" value="Unassembled WGS sequence"/>
</dbReference>